<dbReference type="InterPro" id="IPR000477">
    <property type="entry name" value="RT_dom"/>
</dbReference>
<reference evidence="3" key="1">
    <citation type="submission" date="2018-02" db="EMBL/GenBank/DDBJ databases">
        <authorList>
            <person name="Cohen D.B."/>
            <person name="Kent A.D."/>
        </authorList>
    </citation>
    <scope>NUCLEOTIDE SEQUENCE</scope>
</reference>
<dbReference type="InterPro" id="IPR043502">
    <property type="entry name" value="DNA/RNA_pol_sf"/>
</dbReference>
<dbReference type="PROSITE" id="PS50878">
    <property type="entry name" value="RT_POL"/>
    <property type="match status" value="1"/>
</dbReference>
<accession>A0A2N9ES63</accession>
<dbReference type="PANTHER" id="PTHR33116">
    <property type="entry name" value="REVERSE TRANSCRIPTASE ZINC-BINDING DOMAIN-CONTAINING PROTEIN-RELATED-RELATED"/>
    <property type="match status" value="1"/>
</dbReference>
<organism evidence="3">
    <name type="scientific">Fagus sylvatica</name>
    <name type="common">Beechnut</name>
    <dbReference type="NCBI Taxonomy" id="28930"/>
    <lineage>
        <taxon>Eukaryota</taxon>
        <taxon>Viridiplantae</taxon>
        <taxon>Streptophyta</taxon>
        <taxon>Embryophyta</taxon>
        <taxon>Tracheophyta</taxon>
        <taxon>Spermatophyta</taxon>
        <taxon>Magnoliopsida</taxon>
        <taxon>eudicotyledons</taxon>
        <taxon>Gunneridae</taxon>
        <taxon>Pentapetalae</taxon>
        <taxon>rosids</taxon>
        <taxon>fabids</taxon>
        <taxon>Fagales</taxon>
        <taxon>Fagaceae</taxon>
        <taxon>Fagus</taxon>
    </lineage>
</organism>
<evidence type="ECO:0000256" key="1">
    <source>
        <dbReference type="SAM" id="MobiDB-lite"/>
    </source>
</evidence>
<feature type="region of interest" description="Disordered" evidence="1">
    <location>
        <begin position="347"/>
        <end position="379"/>
    </location>
</feature>
<name>A0A2N9ES63_FAGSY</name>
<dbReference type="CDD" id="cd01650">
    <property type="entry name" value="RT_nLTR_like"/>
    <property type="match status" value="1"/>
</dbReference>
<feature type="domain" description="Reverse transcriptase" evidence="2">
    <location>
        <begin position="1"/>
        <end position="250"/>
    </location>
</feature>
<evidence type="ECO:0000259" key="2">
    <source>
        <dbReference type="PROSITE" id="PS50878"/>
    </source>
</evidence>
<sequence length="397" mass="44926">MGKSSQQFSAWDRINLRARWLKQMLPKLIFPWQAGFVPGRLIQDNSIIAHELIHSMKKKKGKGGYIALKIDMEKAFDKMEWGFLIEVMQCFGFFDKWIKWINQCITTTSFSILLNGGSYGFFHPQRGLRQGDPLSPFLFIMGIEVLSRLLLRAENTSQIHGIRAVRGYTPITHLMFADDLLLFTRSSHEELNAILNCLEIYQSWFGQVVNFQKSSILFSHNLNTERKRSLCSLSGFEEGDPSSKYLGLPLALSRSKKHMFESVVEKINAKTQGWKCKVLSQATRITLVQSVLSLIPISRARVPRFTGLRNASPSFAVPRRFVLRQRFELVLAVLSAPLPSKAVISTQSLVKSRPRSRPSPSLSPPSVMSSAVTESDDRTDLVNRLVGSRYGAAERES</sequence>
<dbReference type="AlphaFoldDB" id="A0A2N9ES63"/>
<gene>
    <name evidence="3" type="ORF">FSB_LOCUS5574</name>
</gene>
<proteinExistence type="predicted"/>
<dbReference type="EMBL" id="OIVN01000289">
    <property type="protein sequence ID" value="SPC77692.1"/>
    <property type="molecule type" value="Genomic_DNA"/>
</dbReference>
<dbReference type="Pfam" id="PF00078">
    <property type="entry name" value="RVT_1"/>
    <property type="match status" value="1"/>
</dbReference>
<feature type="compositionally biased region" description="Low complexity" evidence="1">
    <location>
        <begin position="358"/>
        <end position="370"/>
    </location>
</feature>
<protein>
    <recommendedName>
        <fullName evidence="2">Reverse transcriptase domain-containing protein</fullName>
    </recommendedName>
</protein>
<dbReference type="PANTHER" id="PTHR33116:SF86">
    <property type="entry name" value="REVERSE TRANSCRIPTASE DOMAIN-CONTAINING PROTEIN"/>
    <property type="match status" value="1"/>
</dbReference>
<dbReference type="SUPFAM" id="SSF56672">
    <property type="entry name" value="DNA/RNA polymerases"/>
    <property type="match status" value="1"/>
</dbReference>
<evidence type="ECO:0000313" key="3">
    <source>
        <dbReference type="EMBL" id="SPC77692.1"/>
    </source>
</evidence>